<dbReference type="AlphaFoldDB" id="A0AA86R906"/>
<protein>
    <submittedName>
        <fullName evidence="2">Hypothetical_protein</fullName>
    </submittedName>
</protein>
<organism evidence="1">
    <name type="scientific">Hexamita inflata</name>
    <dbReference type="NCBI Taxonomy" id="28002"/>
    <lineage>
        <taxon>Eukaryota</taxon>
        <taxon>Metamonada</taxon>
        <taxon>Diplomonadida</taxon>
        <taxon>Hexamitidae</taxon>
        <taxon>Hexamitinae</taxon>
        <taxon>Hexamita</taxon>
    </lineage>
</organism>
<accession>A0AA86R906</accession>
<evidence type="ECO:0000313" key="1">
    <source>
        <dbReference type="EMBL" id="CAI9963755.1"/>
    </source>
</evidence>
<proteinExistence type="predicted"/>
<keyword evidence="3" id="KW-1185">Reference proteome</keyword>
<sequence length="103" mass="12289">MINEFGHFDFIWRFRFQSTFIEAQHQNLYSNDSSLHGHPRLKVDELKTGRQHAKCIIMLCKSTPNKSRAERCSIYLIVDLFKIQILQPNNLEHQIHLYLTLDF</sequence>
<evidence type="ECO:0000313" key="2">
    <source>
        <dbReference type="EMBL" id="CAL6044959.1"/>
    </source>
</evidence>
<dbReference type="Proteomes" id="UP001642409">
    <property type="component" value="Unassembled WGS sequence"/>
</dbReference>
<name>A0AA86R906_9EUKA</name>
<dbReference type="EMBL" id="CATOUU010000970">
    <property type="protein sequence ID" value="CAI9963755.1"/>
    <property type="molecule type" value="Genomic_DNA"/>
</dbReference>
<reference evidence="1" key="1">
    <citation type="submission" date="2023-06" db="EMBL/GenBank/DDBJ databases">
        <authorList>
            <person name="Kurt Z."/>
        </authorList>
    </citation>
    <scope>NUCLEOTIDE SEQUENCE</scope>
</reference>
<evidence type="ECO:0000313" key="3">
    <source>
        <dbReference type="Proteomes" id="UP001642409"/>
    </source>
</evidence>
<dbReference type="EMBL" id="CAXDID020000162">
    <property type="protein sequence ID" value="CAL6044959.1"/>
    <property type="molecule type" value="Genomic_DNA"/>
</dbReference>
<reference evidence="2 3" key="2">
    <citation type="submission" date="2024-07" db="EMBL/GenBank/DDBJ databases">
        <authorList>
            <person name="Akdeniz Z."/>
        </authorList>
    </citation>
    <scope>NUCLEOTIDE SEQUENCE [LARGE SCALE GENOMIC DNA]</scope>
</reference>
<gene>
    <name evidence="2" type="ORF">HINF_LOCUS40807</name>
    <name evidence="1" type="ORF">HINF_LOCUS51400</name>
</gene>
<comment type="caution">
    <text evidence="1">The sequence shown here is derived from an EMBL/GenBank/DDBJ whole genome shotgun (WGS) entry which is preliminary data.</text>
</comment>